<dbReference type="Pfam" id="PF07687">
    <property type="entry name" value="M20_dimer"/>
    <property type="match status" value="1"/>
</dbReference>
<evidence type="ECO:0000256" key="3">
    <source>
        <dbReference type="ARBA" id="ARBA00022723"/>
    </source>
</evidence>
<evidence type="ECO:0000256" key="7">
    <source>
        <dbReference type="PIRSR" id="PIRSR037242-2"/>
    </source>
</evidence>
<feature type="binding site" description="in other chain" evidence="7">
    <location>
        <position position="199"/>
    </location>
    <ligand>
        <name>substrate</name>
        <note>ligand shared between homodimeric partners</note>
    </ligand>
</feature>
<dbReference type="RefSeq" id="XP_047766826.1">
    <property type="nucleotide sequence ID" value="XM_047911128.1"/>
</dbReference>
<feature type="binding site" evidence="7">
    <location>
        <position position="232"/>
    </location>
    <ligand>
        <name>substrate</name>
        <note>ligand shared between homodimeric partners</note>
    </ligand>
</feature>
<dbReference type="InterPro" id="IPR002933">
    <property type="entry name" value="Peptidase_M20"/>
</dbReference>
<dbReference type="Gene3D" id="3.40.630.10">
    <property type="entry name" value="Zn peptidases"/>
    <property type="match status" value="1"/>
</dbReference>
<feature type="domain" description="Peptidase M20 dimerisation" evidence="10">
    <location>
        <begin position="221"/>
        <end position="370"/>
    </location>
</feature>
<dbReference type="InterPro" id="IPR011650">
    <property type="entry name" value="Peptidase_M20_dimer"/>
</dbReference>
<keyword evidence="2" id="KW-0645">Protease</keyword>
<dbReference type="OrthoDB" id="7832001at2759"/>
<dbReference type="GO" id="GO:0070573">
    <property type="term" value="F:metallodipeptidase activity"/>
    <property type="evidence" value="ECO:0007669"/>
    <property type="project" value="InterPro"/>
</dbReference>
<feature type="binding site" evidence="8">
    <location>
        <position position="199"/>
    </location>
    <ligand>
        <name>Mn(2+)</name>
        <dbReference type="ChEBI" id="CHEBI:29035"/>
        <label>2</label>
    </ligand>
</feature>
<evidence type="ECO:0000256" key="6">
    <source>
        <dbReference type="PIRSR" id="PIRSR037242-1"/>
    </source>
</evidence>
<organism evidence="11 12">
    <name type="scientific">Passalora fulva</name>
    <name type="common">Tomato leaf mold</name>
    <name type="synonym">Cladosporium fulvum</name>
    <dbReference type="NCBI Taxonomy" id="5499"/>
    <lineage>
        <taxon>Eukaryota</taxon>
        <taxon>Fungi</taxon>
        <taxon>Dikarya</taxon>
        <taxon>Ascomycota</taxon>
        <taxon>Pezizomycotina</taxon>
        <taxon>Dothideomycetes</taxon>
        <taxon>Dothideomycetidae</taxon>
        <taxon>Mycosphaerellales</taxon>
        <taxon>Mycosphaerellaceae</taxon>
        <taxon>Fulvia</taxon>
    </lineage>
</organism>
<dbReference type="GO" id="GO:0006508">
    <property type="term" value="P:proteolysis"/>
    <property type="evidence" value="ECO:0007669"/>
    <property type="project" value="UniProtKB-KW"/>
</dbReference>
<keyword evidence="8" id="KW-0464">Manganese</keyword>
<dbReference type="CDD" id="cd05676">
    <property type="entry name" value="M20_dipept_like_CNDP"/>
    <property type="match status" value="1"/>
</dbReference>
<feature type="site" description="Important for catalytic activity" evidence="9">
    <location>
        <position position="232"/>
    </location>
</feature>
<dbReference type="PANTHER" id="PTHR43270:SF4">
    <property type="entry name" value="CARNOSINE DIPEPTIDASE 2, ISOFORM A"/>
    <property type="match status" value="1"/>
</dbReference>
<accession>A0A9Q8PHE8</accession>
<dbReference type="SUPFAM" id="SSF53187">
    <property type="entry name" value="Zn-dependent exopeptidases"/>
    <property type="match status" value="1"/>
</dbReference>
<dbReference type="InterPro" id="IPR017153">
    <property type="entry name" value="CNDP/DUG1"/>
</dbReference>
<reference evidence="11" key="1">
    <citation type="submission" date="2021-12" db="EMBL/GenBank/DDBJ databases">
        <authorList>
            <person name="Zaccaron A."/>
            <person name="Stergiopoulos I."/>
        </authorList>
    </citation>
    <scope>NUCLEOTIDE SEQUENCE</scope>
    <source>
        <strain evidence="11">Race5_Kim</strain>
    </source>
</reference>
<gene>
    <name evidence="11" type="ORF">CLAFUR5_11980</name>
</gene>
<keyword evidence="4" id="KW-0378">Hydrolase</keyword>
<dbReference type="EMBL" id="CP090172">
    <property type="protein sequence ID" value="UJO22460.1"/>
    <property type="molecule type" value="Genomic_DNA"/>
</dbReference>
<evidence type="ECO:0000313" key="11">
    <source>
        <dbReference type="EMBL" id="UJO22460.1"/>
    </source>
</evidence>
<dbReference type="InterPro" id="IPR001261">
    <property type="entry name" value="ArgE/DapE_CS"/>
</dbReference>
<dbReference type="PANTHER" id="PTHR43270">
    <property type="entry name" value="BETA-ALA-HIS DIPEPTIDASE"/>
    <property type="match status" value="1"/>
</dbReference>
<dbReference type="PIRSF" id="PIRSF037242">
    <property type="entry name" value="CNDP_dipeptidase"/>
    <property type="match status" value="1"/>
</dbReference>
<evidence type="ECO:0000259" key="10">
    <source>
        <dbReference type="Pfam" id="PF07687"/>
    </source>
</evidence>
<evidence type="ECO:0000256" key="1">
    <source>
        <dbReference type="ARBA" id="ARBA00006247"/>
    </source>
</evidence>
<feature type="binding site" evidence="8">
    <location>
        <position position="100"/>
    </location>
    <ligand>
        <name>Mn(2+)</name>
        <dbReference type="ChEBI" id="CHEBI:29035"/>
        <label>2</label>
    </ligand>
</feature>
<dbReference type="KEGG" id="ffu:CLAFUR5_11980"/>
<comment type="similarity">
    <text evidence="1">Belongs to the peptidase M20A family.</text>
</comment>
<dbReference type="InterPro" id="IPR051458">
    <property type="entry name" value="Cyt/Met_Dipeptidase"/>
</dbReference>
<comment type="cofactor">
    <cofactor evidence="8">
        <name>Mn(2+)</name>
        <dbReference type="ChEBI" id="CHEBI:29035"/>
    </cofactor>
    <text evidence="8">Binds 2 manganese ions per subunit.</text>
</comment>
<feature type="binding site" evidence="8">
    <location>
        <position position="449"/>
    </location>
    <ligand>
        <name>Mn(2+)</name>
        <dbReference type="ChEBI" id="CHEBI:29035"/>
        <label>1</label>
    </ligand>
</feature>
<dbReference type="Pfam" id="PF01546">
    <property type="entry name" value="Peptidase_M20"/>
    <property type="match status" value="1"/>
</dbReference>
<reference evidence="11" key="2">
    <citation type="journal article" date="2022" name="Microb. Genom.">
        <title>A chromosome-scale genome assembly of the tomato pathogen Cladosporium fulvum reveals a compartmentalized genome architecture and the presence of a dispensable chromosome.</title>
        <authorList>
            <person name="Zaccaron A.Z."/>
            <person name="Chen L.H."/>
            <person name="Samaras A."/>
            <person name="Stergiopoulos I."/>
        </authorList>
    </citation>
    <scope>NUCLEOTIDE SEQUENCE</scope>
    <source>
        <strain evidence="11">Race5_Kim</strain>
    </source>
</reference>
<dbReference type="PROSITE" id="PS00759">
    <property type="entry name" value="ARGE_DAPE_CPG2_2"/>
    <property type="match status" value="1"/>
</dbReference>
<dbReference type="Gene3D" id="3.30.70.360">
    <property type="match status" value="1"/>
</dbReference>
<dbReference type="GeneID" id="71991858"/>
<feature type="binding site" description="in other chain" evidence="7">
    <location>
        <position position="347"/>
    </location>
    <ligand>
        <name>substrate</name>
        <note>ligand shared between homodimeric partners</note>
    </ligand>
</feature>
<feature type="binding site" evidence="8">
    <location>
        <position position="134"/>
    </location>
    <ligand>
        <name>Mn(2+)</name>
        <dbReference type="ChEBI" id="CHEBI:29035"/>
        <label>2</label>
    </ligand>
</feature>
<proteinExistence type="inferred from homology"/>
<dbReference type="OMA" id="CNVKFMI"/>
<evidence type="ECO:0000313" key="12">
    <source>
        <dbReference type="Proteomes" id="UP000756132"/>
    </source>
</evidence>
<feature type="binding site" evidence="7">
    <location>
        <position position="334"/>
    </location>
    <ligand>
        <name>substrate</name>
        <note>ligand shared between homodimeric partners</note>
    </ligand>
</feature>
<evidence type="ECO:0000256" key="5">
    <source>
        <dbReference type="ARBA" id="ARBA00023049"/>
    </source>
</evidence>
<protein>
    <submittedName>
        <fullName evidence="11">Cys-Gly metallodipeptidase dug1</fullName>
    </submittedName>
</protein>
<feature type="binding site" description="in other chain" evidence="7">
    <location>
        <position position="449"/>
    </location>
    <ligand>
        <name>substrate</name>
        <note>ligand shared between homodimeric partners</note>
    </ligand>
</feature>
<evidence type="ECO:0000256" key="9">
    <source>
        <dbReference type="PIRSR" id="PIRSR037242-4"/>
    </source>
</evidence>
<name>A0A9Q8PHE8_PASFU</name>
<feature type="binding site" evidence="8">
    <location>
        <position position="169"/>
    </location>
    <ligand>
        <name>Mn(2+)</name>
        <dbReference type="ChEBI" id="CHEBI:29035"/>
        <label>1</label>
    </ligand>
</feature>
<dbReference type="GO" id="GO:0046872">
    <property type="term" value="F:metal ion binding"/>
    <property type="evidence" value="ECO:0007669"/>
    <property type="project" value="UniProtKB-KW"/>
</dbReference>
<keyword evidence="3 8" id="KW-0479">Metal-binding</keyword>
<dbReference type="Proteomes" id="UP000756132">
    <property type="component" value="Chromosome 10"/>
</dbReference>
<feature type="binding site" evidence="8">
    <location>
        <position position="134"/>
    </location>
    <ligand>
        <name>Mn(2+)</name>
        <dbReference type="ChEBI" id="CHEBI:29035"/>
        <label>1</label>
    </ligand>
</feature>
<evidence type="ECO:0000256" key="2">
    <source>
        <dbReference type="ARBA" id="ARBA00022670"/>
    </source>
</evidence>
<keyword evidence="5" id="KW-0482">Metalloprotease</keyword>
<keyword evidence="12" id="KW-1185">Reference proteome</keyword>
<sequence>MAPNLQSYYKQVDSLAEPFIERLRQAVAIPSISADEERRQDVVKMGHFLKGELEKLGAHMEARDLGRQPGKEHLHLPPAVIGRYPAKKDEGKRTILVYGHYDVQPAGKEDGWATEPFQLSIDDKGRMYGRGSTDDKGPVLGWVNAIEAHQKAAIDFPVNLLMCFEGMEEYGSEGLDDFIMAECKPGKFFEAADAVCISDNYWLGTEKPCLTYGLRGCSYYSIEIKGPGQDLHSGVFGGTAQEPMTDLVRVMASLVDTDGNIQIQGINELVAPLTQEEQSLYKDIAFTMDNIHESLGSQTTIFPDKERTLMGRWRFPSLSLHGVEGAFSQPGAKTVIPAKVIGKFSIRTVPDMEPHEVDRLVFAHVDKVFKSLKSKNTINCHLQHAGKWWVASPNHWNFTAAAKAVEDVWKVKPDLTREGGSIPVTLTFEQATGKNVLLLPMGSSTDAAHSINEKLDRRNYIEGIKLLGAYLHYVAEEPMKG</sequence>
<feature type="active site" description="Proton acceptor" evidence="6">
    <location>
        <position position="168"/>
    </location>
</feature>
<evidence type="ECO:0000256" key="4">
    <source>
        <dbReference type="ARBA" id="ARBA00022801"/>
    </source>
</evidence>
<dbReference type="AlphaFoldDB" id="A0A9Q8PHE8"/>
<feature type="active site" evidence="6">
    <location>
        <position position="102"/>
    </location>
</feature>
<evidence type="ECO:0000256" key="8">
    <source>
        <dbReference type="PIRSR" id="PIRSR037242-3"/>
    </source>
</evidence>
<feature type="binding site" description="in other chain" evidence="7">
    <location>
        <position position="421"/>
    </location>
    <ligand>
        <name>substrate</name>
        <note>ligand shared between homodimeric partners</note>
    </ligand>
</feature>